<protein>
    <submittedName>
        <fullName evidence="2">TraB/GumN family protein</fullName>
    </submittedName>
</protein>
<dbReference type="Pfam" id="PF01963">
    <property type="entry name" value="TraB_PrgY_gumN"/>
    <property type="match status" value="1"/>
</dbReference>
<name>A0A2G8TLH2_9BURK</name>
<dbReference type="RefSeq" id="WP_099786696.1">
    <property type="nucleotide sequence ID" value="NZ_JBHLYV010000100.1"/>
</dbReference>
<proteinExistence type="predicted"/>
<dbReference type="PANTHER" id="PTHR40590">
    <property type="entry name" value="CYTOPLASMIC PROTEIN-RELATED"/>
    <property type="match status" value="1"/>
</dbReference>
<dbReference type="AlphaFoldDB" id="A0A2G8TLH2"/>
<evidence type="ECO:0000256" key="1">
    <source>
        <dbReference type="SAM" id="SignalP"/>
    </source>
</evidence>
<evidence type="ECO:0000313" key="2">
    <source>
        <dbReference type="EMBL" id="PIL46893.1"/>
    </source>
</evidence>
<sequence length="292" mass="31133">MRRQIIVVFFSLFWLASGAAFGADRGALFKVTGKGHTMHLFGTMHLGVPEFYPLEPRITRAVAEAATLALEIDPAMAPAEAAAAMREYGLASPGASLPPPLAARLAPLLQKAGMDPAALAPLKPWVVAIVLAVHEFGVQGFRPDLGVDAHLATLALAGKAKVVGLESAGSQMALFSKLTEAEQLRYLEDAVTLVESGKHRADITELTDAWRKADRAALDALALRLDTDATFSGRFTRDVLLAGRNVGMTDKLAQLLERENKAVAAIGLLHLIGKGSVPELLRAKGLTVERVY</sequence>
<dbReference type="CDD" id="cd14789">
    <property type="entry name" value="Tiki"/>
    <property type="match status" value="1"/>
</dbReference>
<dbReference type="InterPro" id="IPR047111">
    <property type="entry name" value="YbaP-like"/>
</dbReference>
<organism evidence="2 3">
    <name type="scientific">Massilia eurypsychrophila</name>
    <dbReference type="NCBI Taxonomy" id="1485217"/>
    <lineage>
        <taxon>Bacteria</taxon>
        <taxon>Pseudomonadati</taxon>
        <taxon>Pseudomonadota</taxon>
        <taxon>Betaproteobacteria</taxon>
        <taxon>Burkholderiales</taxon>
        <taxon>Oxalobacteraceae</taxon>
        <taxon>Telluria group</taxon>
        <taxon>Massilia</taxon>
    </lineage>
</organism>
<dbReference type="OrthoDB" id="9025834at2"/>
<dbReference type="InterPro" id="IPR002816">
    <property type="entry name" value="TraB/PrgY/GumN_fam"/>
</dbReference>
<accession>A0A2G8TLH2</accession>
<keyword evidence="1" id="KW-0732">Signal</keyword>
<gene>
    <name evidence="2" type="ORF">CR105_01710</name>
</gene>
<feature type="chain" id="PRO_5013943409" evidence="1">
    <location>
        <begin position="23"/>
        <end position="292"/>
    </location>
</feature>
<keyword evidence="3" id="KW-1185">Reference proteome</keyword>
<comment type="caution">
    <text evidence="2">The sequence shown here is derived from an EMBL/GenBank/DDBJ whole genome shotgun (WGS) entry which is preliminary data.</text>
</comment>
<dbReference type="EMBL" id="PDOC01000001">
    <property type="protein sequence ID" value="PIL46893.1"/>
    <property type="molecule type" value="Genomic_DNA"/>
</dbReference>
<feature type="signal peptide" evidence="1">
    <location>
        <begin position="1"/>
        <end position="22"/>
    </location>
</feature>
<evidence type="ECO:0000313" key="3">
    <source>
        <dbReference type="Proteomes" id="UP000230390"/>
    </source>
</evidence>
<dbReference type="Proteomes" id="UP000230390">
    <property type="component" value="Unassembled WGS sequence"/>
</dbReference>
<dbReference type="PANTHER" id="PTHR40590:SF1">
    <property type="entry name" value="CYTOPLASMIC PROTEIN"/>
    <property type="match status" value="1"/>
</dbReference>
<reference evidence="2 3" key="1">
    <citation type="submission" date="2017-10" db="EMBL/GenBank/DDBJ databases">
        <title>Massilia psychrophilum sp. nov., a novel purple-pigmented bacterium isolated from Tianshan glacier, Xinjiang Municipality, China.</title>
        <authorList>
            <person name="Wang H."/>
        </authorList>
    </citation>
    <scope>NUCLEOTIDE SEQUENCE [LARGE SCALE GENOMIC DNA]</scope>
    <source>
        <strain evidence="2 3">JCM 30074</strain>
    </source>
</reference>